<evidence type="ECO:0000313" key="1">
    <source>
        <dbReference type="EMBL" id="KAK1390122.1"/>
    </source>
</evidence>
<reference evidence="1" key="1">
    <citation type="submission" date="2023-02" db="EMBL/GenBank/DDBJ databases">
        <title>Genome of toxic invasive species Heracleum sosnowskyi carries increased number of genes despite the absence of recent whole-genome duplications.</title>
        <authorList>
            <person name="Schelkunov M."/>
            <person name="Shtratnikova V."/>
            <person name="Makarenko M."/>
            <person name="Klepikova A."/>
            <person name="Omelchenko D."/>
            <person name="Novikova G."/>
            <person name="Obukhova E."/>
            <person name="Bogdanov V."/>
            <person name="Penin A."/>
            <person name="Logacheva M."/>
        </authorList>
    </citation>
    <scope>NUCLEOTIDE SEQUENCE</scope>
    <source>
        <strain evidence="1">Hsosn_3</strain>
        <tissue evidence="1">Leaf</tissue>
    </source>
</reference>
<accession>A0AAD8MZ50</accession>
<organism evidence="1 2">
    <name type="scientific">Heracleum sosnowskyi</name>
    <dbReference type="NCBI Taxonomy" id="360622"/>
    <lineage>
        <taxon>Eukaryota</taxon>
        <taxon>Viridiplantae</taxon>
        <taxon>Streptophyta</taxon>
        <taxon>Embryophyta</taxon>
        <taxon>Tracheophyta</taxon>
        <taxon>Spermatophyta</taxon>
        <taxon>Magnoliopsida</taxon>
        <taxon>eudicotyledons</taxon>
        <taxon>Gunneridae</taxon>
        <taxon>Pentapetalae</taxon>
        <taxon>asterids</taxon>
        <taxon>campanulids</taxon>
        <taxon>Apiales</taxon>
        <taxon>Apiaceae</taxon>
        <taxon>Apioideae</taxon>
        <taxon>apioid superclade</taxon>
        <taxon>Tordylieae</taxon>
        <taxon>Tordyliinae</taxon>
        <taxon>Heracleum</taxon>
    </lineage>
</organism>
<dbReference type="EMBL" id="JAUIZM010000004">
    <property type="protein sequence ID" value="KAK1390122.1"/>
    <property type="molecule type" value="Genomic_DNA"/>
</dbReference>
<comment type="caution">
    <text evidence="1">The sequence shown here is derived from an EMBL/GenBank/DDBJ whole genome shotgun (WGS) entry which is preliminary data.</text>
</comment>
<evidence type="ECO:0000313" key="2">
    <source>
        <dbReference type="Proteomes" id="UP001237642"/>
    </source>
</evidence>
<dbReference type="AlphaFoldDB" id="A0AAD8MZ50"/>
<gene>
    <name evidence="1" type="ORF">POM88_018300</name>
</gene>
<name>A0AAD8MZ50_9APIA</name>
<reference evidence="1" key="2">
    <citation type="submission" date="2023-05" db="EMBL/GenBank/DDBJ databases">
        <authorList>
            <person name="Schelkunov M.I."/>
        </authorList>
    </citation>
    <scope>NUCLEOTIDE SEQUENCE</scope>
    <source>
        <strain evidence="1">Hsosn_3</strain>
        <tissue evidence="1">Leaf</tissue>
    </source>
</reference>
<keyword evidence="2" id="KW-1185">Reference proteome</keyword>
<sequence length="161" mass="18450">MSQRLRNDDAEFYWASKNIILRHHNNYDILECSYAIINSISAKGYLISILFKNMLDIYFFPKKRNDGVTALINMITTPGIKNTITGMIMALRSIADEIYPEAIFSPLSTPICNYSHRIEDKQYEPDGYAVNPEQIDEYTCLECKVALLFGCLSVDLNYLIS</sequence>
<proteinExistence type="predicted"/>
<protein>
    <submittedName>
        <fullName evidence="1">Uncharacterized protein</fullName>
    </submittedName>
</protein>
<dbReference type="Proteomes" id="UP001237642">
    <property type="component" value="Unassembled WGS sequence"/>
</dbReference>